<dbReference type="AlphaFoldDB" id="A0A6J7KI81"/>
<dbReference type="EMBL" id="CAFBNP010000117">
    <property type="protein sequence ID" value="CAB4955780.1"/>
    <property type="molecule type" value="Genomic_DNA"/>
</dbReference>
<gene>
    <name evidence="1" type="ORF">UFOPK3828_00650</name>
</gene>
<proteinExistence type="predicted"/>
<protein>
    <submittedName>
        <fullName evidence="1">Unannotated protein</fullName>
    </submittedName>
</protein>
<accession>A0A6J7KI81</accession>
<evidence type="ECO:0000313" key="1">
    <source>
        <dbReference type="EMBL" id="CAB4955780.1"/>
    </source>
</evidence>
<sequence length="70" mass="7505">MSCIGASNTFVMASASKMNGTVPTRLYVDFDEASATKVFADYIQVHVAKNRTLVCKVVTSDLATTNVRAS</sequence>
<organism evidence="1">
    <name type="scientific">freshwater metagenome</name>
    <dbReference type="NCBI Taxonomy" id="449393"/>
    <lineage>
        <taxon>unclassified sequences</taxon>
        <taxon>metagenomes</taxon>
        <taxon>ecological metagenomes</taxon>
    </lineage>
</organism>
<name>A0A6J7KI81_9ZZZZ</name>
<reference evidence="1" key="1">
    <citation type="submission" date="2020-05" db="EMBL/GenBank/DDBJ databases">
        <authorList>
            <person name="Chiriac C."/>
            <person name="Salcher M."/>
            <person name="Ghai R."/>
            <person name="Kavagutti S V."/>
        </authorList>
    </citation>
    <scope>NUCLEOTIDE SEQUENCE</scope>
</reference>